<protein>
    <recommendedName>
        <fullName evidence="4">Glucose-methanol-choline oxidoreductase N-terminal domain-containing protein</fullName>
    </recommendedName>
</protein>
<proteinExistence type="inferred from homology"/>
<feature type="binding site" evidence="2">
    <location>
        <position position="91"/>
    </location>
    <ligand>
        <name>FAD</name>
        <dbReference type="ChEBI" id="CHEBI:57692"/>
    </ligand>
</feature>
<dbReference type="PROSITE" id="PS00623">
    <property type="entry name" value="GMC_OXRED_1"/>
    <property type="match status" value="1"/>
</dbReference>
<sequence>MLMDGRMCFPCLVPVGGGTAGAVLASRLTENPDWKVLVLEAGGDETELSDVPVIAQYMQLGNLDWQFKTEPQPTACRAMKHWRCNYPRGKVLGGSSVLNYMLYVRGNKKDYDNWALHGNYGWSFEEVLPYFKKSEDNLNPYIAKNKKYHSTGGYLTVTEPPYRSPLAVALVAGGVEMGYENVDFNAERQTGFSFPQGTLRRGARCSAAKAFLRPVRLRPNLHVSLRTFVHKVLINGQKRAWGVKYEKNGEVRVAKARKEIIVHVIQDLKVGYNLQDHIGIGAATFVVKKPVGLIQPRFENVPTILKYALFGKGPLTSMGGIEGLAFINTKYANASEDWPDIEYHFTSGTAANDGGRQIRRIHGLNDRTWHEYFKPIAFRDTWSAFPTLLRPKSRGLIRLRSKNVHDYPLIYHNYLTHPEDVARLVEGLKMSVVLSETKAFLKLGSAFYDKMFPGCEHTQFFTDAYFECLARHYTETIYHFSGTAKMGPYWDPDAVVDPELRVYGIQDLRVVDCSIFPEIPSGNTNAPVIMTAEKAADMIKVRWGYTKDIIDIHHSSIGEDTGYGHKRG</sequence>
<dbReference type="Pfam" id="PF05199">
    <property type="entry name" value="GMC_oxred_C"/>
    <property type="match status" value="1"/>
</dbReference>
<evidence type="ECO:0000256" key="1">
    <source>
        <dbReference type="ARBA" id="ARBA00010790"/>
    </source>
</evidence>
<dbReference type="Gene3D" id="3.30.560.10">
    <property type="entry name" value="Glucose Oxidase, domain 3"/>
    <property type="match status" value="2"/>
</dbReference>
<gene>
    <name evidence="5" type="ORF">NMOB1V02_LOCUS3399</name>
</gene>
<reference evidence="5" key="1">
    <citation type="submission" date="2020-11" db="EMBL/GenBank/DDBJ databases">
        <authorList>
            <person name="Tran Van P."/>
        </authorList>
    </citation>
    <scope>NUCLEOTIDE SEQUENCE</scope>
</reference>
<dbReference type="SUPFAM" id="SSF54373">
    <property type="entry name" value="FAD-linked reductases, C-terminal domain"/>
    <property type="match status" value="1"/>
</dbReference>
<keyword evidence="2 3" id="KW-0274">FAD</keyword>
<dbReference type="EMBL" id="OA882487">
    <property type="protein sequence ID" value="CAD7275609.1"/>
    <property type="molecule type" value="Genomic_DNA"/>
</dbReference>
<dbReference type="SUPFAM" id="SSF51905">
    <property type="entry name" value="FAD/NAD(P)-binding domain"/>
    <property type="match status" value="1"/>
</dbReference>
<comment type="similarity">
    <text evidence="1 3">Belongs to the GMC oxidoreductase family.</text>
</comment>
<keyword evidence="3" id="KW-0285">Flavoprotein</keyword>
<evidence type="ECO:0000313" key="6">
    <source>
        <dbReference type="Proteomes" id="UP000678499"/>
    </source>
</evidence>
<evidence type="ECO:0000259" key="4">
    <source>
        <dbReference type="PROSITE" id="PS00623"/>
    </source>
</evidence>
<dbReference type="PANTHER" id="PTHR11552:SF227">
    <property type="entry name" value="GLUCOSE DEHYDROGENASE [FAD, QUINONE]-LIKE PROTEIN"/>
    <property type="match status" value="1"/>
</dbReference>
<feature type="binding site" evidence="2">
    <location>
        <position position="229"/>
    </location>
    <ligand>
        <name>FAD</name>
        <dbReference type="ChEBI" id="CHEBI:57692"/>
    </ligand>
</feature>
<accession>A0A7R9BKE8</accession>
<dbReference type="EMBL" id="CAJPEX010000450">
    <property type="protein sequence ID" value="CAG0915761.1"/>
    <property type="molecule type" value="Genomic_DNA"/>
</dbReference>
<dbReference type="PIRSF" id="PIRSF000137">
    <property type="entry name" value="Alcohol_oxidase"/>
    <property type="match status" value="1"/>
</dbReference>
<dbReference type="Gene3D" id="3.50.50.60">
    <property type="entry name" value="FAD/NAD(P)-binding domain"/>
    <property type="match status" value="2"/>
</dbReference>
<dbReference type="AlphaFoldDB" id="A0A7R9BKE8"/>
<organism evidence="5">
    <name type="scientific">Notodromas monacha</name>
    <dbReference type="NCBI Taxonomy" id="399045"/>
    <lineage>
        <taxon>Eukaryota</taxon>
        <taxon>Metazoa</taxon>
        <taxon>Ecdysozoa</taxon>
        <taxon>Arthropoda</taxon>
        <taxon>Crustacea</taxon>
        <taxon>Oligostraca</taxon>
        <taxon>Ostracoda</taxon>
        <taxon>Podocopa</taxon>
        <taxon>Podocopida</taxon>
        <taxon>Cypridocopina</taxon>
        <taxon>Cypridoidea</taxon>
        <taxon>Cyprididae</taxon>
        <taxon>Notodromas</taxon>
    </lineage>
</organism>
<dbReference type="OrthoDB" id="269227at2759"/>
<dbReference type="GO" id="GO:0016614">
    <property type="term" value="F:oxidoreductase activity, acting on CH-OH group of donors"/>
    <property type="evidence" value="ECO:0007669"/>
    <property type="project" value="InterPro"/>
</dbReference>
<keyword evidence="6" id="KW-1185">Reference proteome</keyword>
<dbReference type="InterPro" id="IPR012132">
    <property type="entry name" value="GMC_OxRdtase"/>
</dbReference>
<name>A0A7R9BKE8_9CRUS</name>
<dbReference type="InterPro" id="IPR000172">
    <property type="entry name" value="GMC_OxRdtase_N"/>
</dbReference>
<dbReference type="Proteomes" id="UP000678499">
    <property type="component" value="Unassembled WGS sequence"/>
</dbReference>
<dbReference type="InterPro" id="IPR007867">
    <property type="entry name" value="GMC_OxRtase_C"/>
</dbReference>
<evidence type="ECO:0000256" key="2">
    <source>
        <dbReference type="PIRSR" id="PIRSR000137-2"/>
    </source>
</evidence>
<feature type="domain" description="Glucose-methanol-choline oxidoreductase N-terminal" evidence="4">
    <location>
        <begin position="89"/>
        <end position="112"/>
    </location>
</feature>
<evidence type="ECO:0000256" key="3">
    <source>
        <dbReference type="RuleBase" id="RU003968"/>
    </source>
</evidence>
<dbReference type="GO" id="GO:0050660">
    <property type="term" value="F:flavin adenine dinucleotide binding"/>
    <property type="evidence" value="ECO:0007669"/>
    <property type="project" value="InterPro"/>
</dbReference>
<dbReference type="Pfam" id="PF00732">
    <property type="entry name" value="GMC_oxred_N"/>
    <property type="match status" value="1"/>
</dbReference>
<dbReference type="InterPro" id="IPR036188">
    <property type="entry name" value="FAD/NAD-bd_sf"/>
</dbReference>
<evidence type="ECO:0000313" key="5">
    <source>
        <dbReference type="EMBL" id="CAD7275609.1"/>
    </source>
</evidence>
<dbReference type="PANTHER" id="PTHR11552">
    <property type="entry name" value="GLUCOSE-METHANOL-CHOLINE GMC OXIDOREDUCTASE"/>
    <property type="match status" value="1"/>
</dbReference>
<comment type="cofactor">
    <cofactor evidence="2">
        <name>FAD</name>
        <dbReference type="ChEBI" id="CHEBI:57692"/>
    </cofactor>
</comment>